<evidence type="ECO:0000256" key="1">
    <source>
        <dbReference type="SAM" id="MobiDB-lite"/>
    </source>
</evidence>
<dbReference type="Proteomes" id="UP000828390">
    <property type="component" value="Unassembled WGS sequence"/>
</dbReference>
<dbReference type="EMBL" id="JAIWYP010000002">
    <property type="protein sequence ID" value="KAH3861899.1"/>
    <property type="molecule type" value="Genomic_DNA"/>
</dbReference>
<name>A0A9D4RBA5_DREPO</name>
<proteinExistence type="predicted"/>
<dbReference type="OrthoDB" id="10069634at2759"/>
<feature type="region of interest" description="Disordered" evidence="1">
    <location>
        <begin position="1"/>
        <end position="28"/>
    </location>
</feature>
<sequence>MTTKRDFAKSAPVRRLSRQAQGKKNNSVKEIQQWIAKDGGGDQTMRGARNVSQLTENVTEERMLYARKLELGRERSKFLSLHEYEKQKFVERQSTKDKMMKKYMDSARKVIEKAHSRRTLTVHIPQVEYYSLTSTPVGDENTPRLESPVSAKYNISSNRRMKSCPQLRSNPRIHTAKSNTEATRGVVSSQGEAFSVPVNDSLKSVSLYSVDGPSRPSSTLTKHAVNATNSLTKIALTNRACYVNTSHGTNEENLRVSAKADVGRLPLTPSGRPKTIINDIGQAGTLQRGQRSSSPTKSVKLLSVREDTKPTLTAPGTPQQSRDANTMERASSSVTDPRYLALETTLIPAVPLKKKPPPVVDIIAKNAVLKMRSKCESAASAKQMHTKFIALLLEKELGYR</sequence>
<feature type="compositionally biased region" description="Polar residues" evidence="1">
    <location>
        <begin position="310"/>
        <end position="335"/>
    </location>
</feature>
<evidence type="ECO:0000313" key="2">
    <source>
        <dbReference type="EMBL" id="KAH3861899.1"/>
    </source>
</evidence>
<feature type="region of interest" description="Disordered" evidence="1">
    <location>
        <begin position="264"/>
        <end position="335"/>
    </location>
</feature>
<organism evidence="2 3">
    <name type="scientific">Dreissena polymorpha</name>
    <name type="common">Zebra mussel</name>
    <name type="synonym">Mytilus polymorpha</name>
    <dbReference type="NCBI Taxonomy" id="45954"/>
    <lineage>
        <taxon>Eukaryota</taxon>
        <taxon>Metazoa</taxon>
        <taxon>Spiralia</taxon>
        <taxon>Lophotrochozoa</taxon>
        <taxon>Mollusca</taxon>
        <taxon>Bivalvia</taxon>
        <taxon>Autobranchia</taxon>
        <taxon>Heteroconchia</taxon>
        <taxon>Euheterodonta</taxon>
        <taxon>Imparidentia</taxon>
        <taxon>Neoheterodontei</taxon>
        <taxon>Myida</taxon>
        <taxon>Dreissenoidea</taxon>
        <taxon>Dreissenidae</taxon>
        <taxon>Dreissena</taxon>
    </lineage>
</organism>
<comment type="caution">
    <text evidence="2">The sequence shown here is derived from an EMBL/GenBank/DDBJ whole genome shotgun (WGS) entry which is preliminary data.</text>
</comment>
<keyword evidence="3" id="KW-1185">Reference proteome</keyword>
<gene>
    <name evidence="2" type="ORF">DPMN_024853</name>
</gene>
<feature type="compositionally biased region" description="Polar residues" evidence="1">
    <location>
        <begin position="284"/>
        <end position="297"/>
    </location>
</feature>
<reference evidence="2" key="2">
    <citation type="submission" date="2020-11" db="EMBL/GenBank/DDBJ databases">
        <authorList>
            <person name="McCartney M.A."/>
            <person name="Auch B."/>
            <person name="Kono T."/>
            <person name="Mallez S."/>
            <person name="Becker A."/>
            <person name="Gohl D.M."/>
            <person name="Silverstein K.A.T."/>
            <person name="Koren S."/>
            <person name="Bechman K.B."/>
            <person name="Herman A."/>
            <person name="Abrahante J.E."/>
            <person name="Garbe J."/>
        </authorList>
    </citation>
    <scope>NUCLEOTIDE SEQUENCE</scope>
    <source>
        <strain evidence="2">Duluth1</strain>
        <tissue evidence="2">Whole animal</tissue>
    </source>
</reference>
<dbReference type="AlphaFoldDB" id="A0A9D4RBA5"/>
<protein>
    <submittedName>
        <fullName evidence="2">Uncharacterized protein</fullName>
    </submittedName>
</protein>
<accession>A0A9D4RBA5</accession>
<evidence type="ECO:0000313" key="3">
    <source>
        <dbReference type="Proteomes" id="UP000828390"/>
    </source>
</evidence>
<reference evidence="2" key="1">
    <citation type="journal article" date="2019" name="bioRxiv">
        <title>The Genome of the Zebra Mussel, Dreissena polymorpha: A Resource for Invasive Species Research.</title>
        <authorList>
            <person name="McCartney M.A."/>
            <person name="Auch B."/>
            <person name="Kono T."/>
            <person name="Mallez S."/>
            <person name="Zhang Y."/>
            <person name="Obille A."/>
            <person name="Becker A."/>
            <person name="Abrahante J.E."/>
            <person name="Garbe J."/>
            <person name="Badalamenti J.P."/>
            <person name="Herman A."/>
            <person name="Mangelson H."/>
            <person name="Liachko I."/>
            <person name="Sullivan S."/>
            <person name="Sone E.D."/>
            <person name="Koren S."/>
            <person name="Silverstein K.A.T."/>
            <person name="Beckman K.B."/>
            <person name="Gohl D.M."/>
        </authorList>
    </citation>
    <scope>NUCLEOTIDE SEQUENCE</scope>
    <source>
        <strain evidence="2">Duluth1</strain>
        <tissue evidence="2">Whole animal</tissue>
    </source>
</reference>
<feature type="compositionally biased region" description="Polar residues" evidence="1">
    <location>
        <begin position="18"/>
        <end position="28"/>
    </location>
</feature>